<reference evidence="2" key="1">
    <citation type="journal article" date="2016" name="Proc. Natl. Acad. Sci. U.S.A.">
        <title>Lipid metabolic changes in an early divergent fungus govern the establishment of a mutualistic symbiosis with endobacteria.</title>
        <authorList>
            <person name="Lastovetsky O.A."/>
            <person name="Gaspar M.L."/>
            <person name="Mondo S.J."/>
            <person name="LaButti K.M."/>
            <person name="Sandor L."/>
            <person name="Grigoriev I.V."/>
            <person name="Henry S.A."/>
            <person name="Pawlowska T.E."/>
        </authorList>
    </citation>
    <scope>NUCLEOTIDE SEQUENCE [LARGE SCALE GENOMIC DNA]</scope>
    <source>
        <strain evidence="2">ATCC 52814</strain>
    </source>
</reference>
<organism evidence="2">
    <name type="scientific">Rhizopus microsporus var. microsporus</name>
    <dbReference type="NCBI Taxonomy" id="86635"/>
    <lineage>
        <taxon>Eukaryota</taxon>
        <taxon>Fungi</taxon>
        <taxon>Fungi incertae sedis</taxon>
        <taxon>Mucoromycota</taxon>
        <taxon>Mucoromycotina</taxon>
        <taxon>Mucoromycetes</taxon>
        <taxon>Mucorales</taxon>
        <taxon>Mucorineae</taxon>
        <taxon>Rhizopodaceae</taxon>
        <taxon>Rhizopus</taxon>
    </lineage>
</organism>
<proteinExistence type="predicted"/>
<dbReference type="Proteomes" id="UP000242414">
    <property type="component" value="Unassembled WGS sequence"/>
</dbReference>
<protein>
    <submittedName>
        <fullName evidence="2">Uncharacterized protein</fullName>
    </submittedName>
</protein>
<dbReference type="EMBL" id="KV921853">
    <property type="protein sequence ID" value="ORE12035.1"/>
    <property type="molecule type" value="Genomic_DNA"/>
</dbReference>
<feature type="region of interest" description="Disordered" evidence="1">
    <location>
        <begin position="91"/>
        <end position="113"/>
    </location>
</feature>
<accession>A0A1X0RJ51</accession>
<evidence type="ECO:0000313" key="2">
    <source>
        <dbReference type="EMBL" id="ORE12035.1"/>
    </source>
</evidence>
<dbReference type="OrthoDB" id="2275489at2759"/>
<feature type="compositionally biased region" description="Basic residues" evidence="1">
    <location>
        <begin position="99"/>
        <end position="108"/>
    </location>
</feature>
<name>A0A1X0RJ51_RHIZD</name>
<dbReference type="VEuPathDB" id="FungiDB:BCV72DRAFT_310874"/>
<evidence type="ECO:0000256" key="1">
    <source>
        <dbReference type="SAM" id="MobiDB-lite"/>
    </source>
</evidence>
<sequence length="399" mass="46411">MRLYHQQLLLFPGELDFLYVVASPENHFKAFFKLAELSESKQMRSFACFPLLLHHIIKSKESLKAEQKFDVWGTIVNLEKKAGGVDVSIIKQNTDTSRKSPKPKKKKKMNNDDIKNIERLNQAELKSIERRCILIDPGRQGIMYCMKETSTAEEKQILVFTKNNRSGRNQPFLVQEAEVVLPKSESNSVNLEKFVQYIKARVSVQSTCTNITAKSKTTYFSESEFDFWVDQKYNLYYGNLFMVQIHKSTDSSVKSQMYISYLQIITILEKLQLLPFRKMKFANKLFFEQNNQKLVCSLKTKFGHDAVLIFGDWSAPNTKYHEPTRNKDLISMLKKSGFSVYLIKEYKTSSYYPTCESGLKTFKTVPNPHPYQRSKDPNIVCHGLLKRFKEYDIKLIPDT</sequence>
<dbReference type="AlphaFoldDB" id="A0A1X0RJ51"/>
<gene>
    <name evidence="2" type="ORF">BCV72DRAFT_310874</name>
</gene>